<dbReference type="Gene3D" id="3.30.300.30">
    <property type="match status" value="2"/>
</dbReference>
<dbReference type="InterPro" id="IPR020845">
    <property type="entry name" value="AMP-binding_CS"/>
</dbReference>
<dbReference type="InterPro" id="IPR045851">
    <property type="entry name" value="AMP-bd_C_sf"/>
</dbReference>
<dbReference type="InterPro" id="IPR042099">
    <property type="entry name" value="ANL_N_sf"/>
</dbReference>
<organism evidence="3 4">
    <name type="scientific">Mya arenaria</name>
    <name type="common">Soft-shell clam</name>
    <dbReference type="NCBI Taxonomy" id="6604"/>
    <lineage>
        <taxon>Eukaryota</taxon>
        <taxon>Metazoa</taxon>
        <taxon>Spiralia</taxon>
        <taxon>Lophotrochozoa</taxon>
        <taxon>Mollusca</taxon>
        <taxon>Bivalvia</taxon>
        <taxon>Autobranchia</taxon>
        <taxon>Heteroconchia</taxon>
        <taxon>Euheterodonta</taxon>
        <taxon>Imparidentia</taxon>
        <taxon>Neoheterodontei</taxon>
        <taxon>Myida</taxon>
        <taxon>Myoidea</taxon>
        <taxon>Myidae</taxon>
        <taxon>Mya</taxon>
    </lineage>
</organism>
<keyword evidence="4" id="KW-1185">Reference proteome</keyword>
<reference evidence="3" key="1">
    <citation type="submission" date="2022-11" db="EMBL/GenBank/DDBJ databases">
        <title>Centuries of genome instability and evolution in soft-shell clam transmissible cancer (bioRxiv).</title>
        <authorList>
            <person name="Hart S.F.M."/>
            <person name="Yonemitsu M.A."/>
            <person name="Giersch R.M."/>
            <person name="Beal B.F."/>
            <person name="Arriagada G."/>
            <person name="Davis B.W."/>
            <person name="Ostrander E.A."/>
            <person name="Goff S.P."/>
            <person name="Metzger M.J."/>
        </authorList>
    </citation>
    <scope>NUCLEOTIDE SEQUENCE</scope>
    <source>
        <strain evidence="3">MELC-2E11</strain>
        <tissue evidence="3">Siphon/mantle</tissue>
    </source>
</reference>
<dbReference type="Pfam" id="PF00501">
    <property type="entry name" value="AMP-binding"/>
    <property type="match status" value="1"/>
</dbReference>
<dbReference type="Gene3D" id="3.40.50.12780">
    <property type="entry name" value="N-terminal domain of ligase-like"/>
    <property type="match status" value="1"/>
</dbReference>
<feature type="domain" description="AMP-dependent synthetase/ligase" evidence="2">
    <location>
        <begin position="70"/>
        <end position="479"/>
    </location>
</feature>
<dbReference type="InterPro" id="IPR000873">
    <property type="entry name" value="AMP-dep_synth/lig_dom"/>
</dbReference>
<dbReference type="EMBL" id="CP111019">
    <property type="protein sequence ID" value="WAR12753.1"/>
    <property type="molecule type" value="Genomic_DNA"/>
</dbReference>
<accession>A0ABY7ES13</accession>
<sequence length="601" mass="67050">MAVRRCLSYGGWPIHCQNKAQHFVLSCERYVYHANGKFDSNGRFTNCLNYSRCQRYSTRAVNVTTPVFLRAEKFVENTALITQHGKYSYSDLLLYSANFAQKLNTLSNKAFNKVKGHVKEFPLEGERIAFLCENDMSYKVAQWATWMCKAIAVPLCKSHPISELEYFVQDSGACFIVGTEDFKSKLEPIASSLNLPLVLMPEDAYTNSSAVIGDDDDAWMNSEVRKHLRDGLNADEYKKKRAMIIYTSGTTGKPKGVVTTFGNIDAQMQGMIKAWGWRADDSILHVLPLHHVHGVVNVLMTPLYCGAQCVMLPQFNPKLVWESLISDEPRVNVFMAVPTVYSKLIQEYDKQIASSTPYLPAEPGQVLKEKFRLMVSGSAALPQPVMERWAELSGHTLLERYGMTEIGMALTNPLHGHRVPGAVGMPFPGVSARVVEWTESGDNTTLVTATSNNVTVTPGKEGVSGELLIKGDNVFQEYWNKPEATAESFTPDGWFKTGDTALYSDGVFRIVGRTSVDVIKSGGYKISALDIERHLLAHPDILDVAVIGDPMTLDDLRGWAQEKMAPYHVPRLVTCLQEMPRNAMGKVNKKQLAKDLFPEKL</sequence>
<dbReference type="CDD" id="cd05941">
    <property type="entry name" value="MCS"/>
    <property type="match status" value="1"/>
</dbReference>
<dbReference type="SUPFAM" id="SSF56801">
    <property type="entry name" value="Acetyl-CoA synthetase-like"/>
    <property type="match status" value="1"/>
</dbReference>
<proteinExistence type="inferred from homology"/>
<dbReference type="Proteomes" id="UP001164746">
    <property type="component" value="Chromosome 8"/>
</dbReference>
<evidence type="ECO:0000256" key="1">
    <source>
        <dbReference type="ARBA" id="ARBA00006432"/>
    </source>
</evidence>
<evidence type="ECO:0000259" key="2">
    <source>
        <dbReference type="Pfam" id="PF00501"/>
    </source>
</evidence>
<gene>
    <name evidence="3" type="ORF">MAR_026933</name>
</gene>
<name>A0ABY7ES13_MYAAR</name>
<comment type="similarity">
    <text evidence="1">Belongs to the ATP-dependent AMP-binding enzyme family.</text>
</comment>
<protein>
    <submittedName>
        <fullName evidence="3">ACSF3-like protein</fullName>
    </submittedName>
</protein>
<dbReference type="PANTHER" id="PTHR43201:SF8">
    <property type="entry name" value="ACYL-COA SYNTHETASE FAMILY MEMBER 3"/>
    <property type="match status" value="1"/>
</dbReference>
<dbReference type="PROSITE" id="PS00455">
    <property type="entry name" value="AMP_BINDING"/>
    <property type="match status" value="1"/>
</dbReference>
<evidence type="ECO:0000313" key="3">
    <source>
        <dbReference type="EMBL" id="WAR12753.1"/>
    </source>
</evidence>
<evidence type="ECO:0000313" key="4">
    <source>
        <dbReference type="Proteomes" id="UP001164746"/>
    </source>
</evidence>
<dbReference type="PANTHER" id="PTHR43201">
    <property type="entry name" value="ACYL-COA SYNTHETASE"/>
    <property type="match status" value="1"/>
</dbReference>